<dbReference type="AlphaFoldDB" id="G0MW72"/>
<feature type="chain" id="PRO_5003404199" evidence="1">
    <location>
        <begin position="18"/>
        <end position="204"/>
    </location>
</feature>
<sequence length="204" mass="23857">MFNMLVVCLLVAEIAKAELFQPFRFSFNEGARELNDLEGKHHRAFRQMREQNRQDPIDWGFGDLLVEKAIAMGEMSCRSFMIFDNENNMNREQQLSIRSVQVLDDYSGEEYPVIINGFDFVAYNPSLEEVNGRQHIKIIIKHTGCQDVPVGCWAETTYHSFFHNENNAERIPFAEMNLALRRHEVQCSVWRRVFGIWPFSGLFN</sequence>
<gene>
    <name evidence="2" type="ORF">CAEBREN_22261</name>
</gene>
<protein>
    <submittedName>
        <fullName evidence="2">Uncharacterized protein</fullName>
    </submittedName>
</protein>
<dbReference type="EMBL" id="GL379816">
    <property type="protein sequence ID" value="EGT45925.1"/>
    <property type="molecule type" value="Genomic_DNA"/>
</dbReference>
<dbReference type="OMA" id="MREENRT"/>
<evidence type="ECO:0000313" key="2">
    <source>
        <dbReference type="EMBL" id="EGT45925.1"/>
    </source>
</evidence>
<dbReference type="eggNOG" id="ENOG502TIEH">
    <property type="taxonomic scope" value="Eukaryota"/>
</dbReference>
<dbReference type="OrthoDB" id="5873949at2759"/>
<organism evidence="3">
    <name type="scientific">Caenorhabditis brenneri</name>
    <name type="common">Nematode worm</name>
    <dbReference type="NCBI Taxonomy" id="135651"/>
    <lineage>
        <taxon>Eukaryota</taxon>
        <taxon>Metazoa</taxon>
        <taxon>Ecdysozoa</taxon>
        <taxon>Nematoda</taxon>
        <taxon>Chromadorea</taxon>
        <taxon>Rhabditida</taxon>
        <taxon>Rhabditina</taxon>
        <taxon>Rhabditomorpha</taxon>
        <taxon>Rhabditoidea</taxon>
        <taxon>Rhabditidae</taxon>
        <taxon>Peloderinae</taxon>
        <taxon>Caenorhabditis</taxon>
    </lineage>
</organism>
<reference evidence="3" key="1">
    <citation type="submission" date="2011-07" db="EMBL/GenBank/DDBJ databases">
        <authorList>
            <consortium name="Caenorhabditis brenneri Sequencing and Analysis Consortium"/>
            <person name="Wilson R.K."/>
        </authorList>
    </citation>
    <scope>NUCLEOTIDE SEQUENCE [LARGE SCALE GENOMIC DNA]</scope>
    <source>
        <strain evidence="3">PB2801</strain>
    </source>
</reference>
<feature type="signal peptide" evidence="1">
    <location>
        <begin position="1"/>
        <end position="17"/>
    </location>
</feature>
<evidence type="ECO:0000313" key="3">
    <source>
        <dbReference type="Proteomes" id="UP000008068"/>
    </source>
</evidence>
<dbReference type="FunCoup" id="G0MW72">
    <property type="interactions" value="1901"/>
</dbReference>
<evidence type="ECO:0000256" key="1">
    <source>
        <dbReference type="SAM" id="SignalP"/>
    </source>
</evidence>
<dbReference type="HOGENOM" id="CLU_097293_0_0_1"/>
<keyword evidence="1" id="KW-0732">Signal</keyword>
<accession>G0MW72</accession>
<dbReference type="InParanoid" id="G0MW72"/>
<name>G0MW72_CAEBE</name>
<keyword evidence="3" id="KW-1185">Reference proteome</keyword>
<proteinExistence type="predicted"/>
<dbReference type="Proteomes" id="UP000008068">
    <property type="component" value="Unassembled WGS sequence"/>
</dbReference>